<evidence type="ECO:0000313" key="2">
    <source>
        <dbReference type="WBParaSite" id="RSKR_0000551050.1"/>
    </source>
</evidence>
<sequence length="275" mass="31603">MEVDYFFLIYFAITITGIITNLYPLLFFTYLARTKTAFGKIASALVFCNLVIIAITAINVLAKRYLEIRLAKIFDNYSGAVVLWAYFTGHLIRIMISVNRYIAIFKPFNYDVLFKSKFNCISLGLMFVGGFLMAVPFALPGLCTFNYDGNVWIFYSSPFCDTASTMEDYYGGILTCSISLLIDGTVLIGYFIKKYNYRNAPIDNRPTHIQIETRLKNSFELRLFLSCLLSNINMAWLLFMWFYLLALFQNSIEIAFLFNVIIWMLYHGADGYVGS</sequence>
<dbReference type="Proteomes" id="UP000095286">
    <property type="component" value="Unplaced"/>
</dbReference>
<organism evidence="1 2">
    <name type="scientific">Rhabditophanes sp. KR3021</name>
    <dbReference type="NCBI Taxonomy" id="114890"/>
    <lineage>
        <taxon>Eukaryota</taxon>
        <taxon>Metazoa</taxon>
        <taxon>Ecdysozoa</taxon>
        <taxon>Nematoda</taxon>
        <taxon>Chromadorea</taxon>
        <taxon>Rhabditida</taxon>
        <taxon>Tylenchina</taxon>
        <taxon>Panagrolaimomorpha</taxon>
        <taxon>Strongyloidoidea</taxon>
        <taxon>Alloionematidae</taxon>
        <taxon>Rhabditophanes</taxon>
    </lineage>
</organism>
<reference evidence="2" key="1">
    <citation type="submission" date="2016-11" db="UniProtKB">
        <authorList>
            <consortium name="WormBaseParasite"/>
        </authorList>
    </citation>
    <scope>IDENTIFICATION</scope>
    <source>
        <strain evidence="2">KR3021</strain>
    </source>
</reference>
<protein>
    <submittedName>
        <fullName evidence="2">7TM_GPCR_Srx domain-containing protein</fullName>
    </submittedName>
</protein>
<name>A0AC35TXS3_9BILA</name>
<dbReference type="WBParaSite" id="RSKR_0000551050.1">
    <property type="protein sequence ID" value="RSKR_0000551050.1"/>
    <property type="gene ID" value="RSKR_0000551050"/>
</dbReference>
<accession>A0AC35TXS3</accession>
<evidence type="ECO:0000313" key="1">
    <source>
        <dbReference type="Proteomes" id="UP000095286"/>
    </source>
</evidence>
<proteinExistence type="predicted"/>